<dbReference type="Pfam" id="PF12796">
    <property type="entry name" value="Ank_2"/>
    <property type="match status" value="1"/>
</dbReference>
<dbReference type="GO" id="GO:0005634">
    <property type="term" value="C:nucleus"/>
    <property type="evidence" value="ECO:0007669"/>
    <property type="project" value="TreeGrafter"/>
</dbReference>
<dbReference type="Pfam" id="PF00023">
    <property type="entry name" value="Ank"/>
    <property type="match status" value="1"/>
</dbReference>
<feature type="repeat" description="ANK" evidence="3">
    <location>
        <begin position="68"/>
        <end position="96"/>
    </location>
</feature>
<dbReference type="GO" id="GO:0000976">
    <property type="term" value="F:transcription cis-regulatory region binding"/>
    <property type="evidence" value="ECO:0007669"/>
    <property type="project" value="TreeGrafter"/>
</dbReference>
<evidence type="ECO:0000313" key="4">
    <source>
        <dbReference type="Ensembl" id="ENSAPOP00000002104.1"/>
    </source>
</evidence>
<dbReference type="PRINTS" id="PR01415">
    <property type="entry name" value="ANKYRIN"/>
</dbReference>
<accession>A0A3Q1EFI0</accession>
<dbReference type="Proteomes" id="UP000257200">
    <property type="component" value="Unplaced"/>
</dbReference>
<name>A0A3Q1EFI0_9TELE</name>
<dbReference type="Ensembl" id="ENSAPOT00000014025.1">
    <property type="protein sequence ID" value="ENSAPOP00000002104.1"/>
    <property type="gene ID" value="ENSAPOG00000003476.1"/>
</dbReference>
<dbReference type="AlphaFoldDB" id="A0A3Q1EFI0"/>
<dbReference type="GO" id="GO:0045944">
    <property type="term" value="P:positive regulation of transcription by RNA polymerase II"/>
    <property type="evidence" value="ECO:0007669"/>
    <property type="project" value="TreeGrafter"/>
</dbReference>
<keyword evidence="1" id="KW-0677">Repeat</keyword>
<dbReference type="GeneTree" id="ENSGT00840000130004"/>
<feature type="repeat" description="ANK" evidence="3">
    <location>
        <begin position="189"/>
        <end position="221"/>
    </location>
</feature>
<sequence length="426" mass="47242">MPGNVRGAHTGRRGNIIKFCSHEFYTAIMDEDVKRIEGMLEKYGSNSLIEIQGNASGDIFWKGFTILPLHLAASYRRVQSTQSLLSAGADIEKRDQLGRTPLHLVITGWPSILITWPKPDSKFQTAVMGMCRQAEDCLRTLCENGGNINAKVEGQSHHTALHLSVRYKALSAVQILASYGADVNAVDSTGMTPLHMAAGILHKDIIACLIRQGADINMGTQHSGNTPLHLAVVAMATKSTKTLEDGISCISELLESGAEPNAVNKAGMTPLQEACSMGNKELVDLLLRYGANINKLSKAGENCLFLFLNQRSNVRHSSLLLKLLSLTSPLTVYDQTGRLPSTLMQPCFTEQRNQLLKITHQPRRLQDICKSVIYLKHVRGKTEELKKHMPERLYDFVFNRWENIYVSFVTDDKQGFLKSIPDINPS</sequence>
<keyword evidence="5" id="KW-1185">Reference proteome</keyword>
<evidence type="ECO:0000256" key="2">
    <source>
        <dbReference type="ARBA" id="ARBA00023043"/>
    </source>
</evidence>
<dbReference type="PROSITE" id="PS50297">
    <property type="entry name" value="ANK_REP_REGION"/>
    <property type="match status" value="4"/>
</dbReference>
<feature type="repeat" description="ANK" evidence="3">
    <location>
        <begin position="266"/>
        <end position="298"/>
    </location>
</feature>
<dbReference type="InterPro" id="IPR036770">
    <property type="entry name" value="Ankyrin_rpt-contain_sf"/>
</dbReference>
<evidence type="ECO:0000256" key="3">
    <source>
        <dbReference type="PROSITE-ProRule" id="PRU00023"/>
    </source>
</evidence>
<evidence type="ECO:0000256" key="1">
    <source>
        <dbReference type="ARBA" id="ARBA00022737"/>
    </source>
</evidence>
<dbReference type="SMART" id="SM00248">
    <property type="entry name" value="ANK"/>
    <property type="match status" value="6"/>
</dbReference>
<dbReference type="Gene3D" id="1.25.40.20">
    <property type="entry name" value="Ankyrin repeat-containing domain"/>
    <property type="match status" value="1"/>
</dbReference>
<organism evidence="4 5">
    <name type="scientific">Acanthochromis polyacanthus</name>
    <name type="common">spiny chromis</name>
    <dbReference type="NCBI Taxonomy" id="80966"/>
    <lineage>
        <taxon>Eukaryota</taxon>
        <taxon>Metazoa</taxon>
        <taxon>Chordata</taxon>
        <taxon>Craniata</taxon>
        <taxon>Vertebrata</taxon>
        <taxon>Euteleostomi</taxon>
        <taxon>Actinopterygii</taxon>
        <taxon>Neopterygii</taxon>
        <taxon>Teleostei</taxon>
        <taxon>Neoteleostei</taxon>
        <taxon>Acanthomorphata</taxon>
        <taxon>Ovalentaria</taxon>
        <taxon>Pomacentridae</taxon>
        <taxon>Acanthochromis</taxon>
    </lineage>
</organism>
<dbReference type="SUPFAM" id="SSF48403">
    <property type="entry name" value="Ankyrin repeat"/>
    <property type="match status" value="1"/>
</dbReference>
<dbReference type="InterPro" id="IPR050663">
    <property type="entry name" value="Ankyrin-SOCS_Box"/>
</dbReference>
<keyword evidence="2 3" id="KW-0040">ANK repeat</keyword>
<protein>
    <submittedName>
        <fullName evidence="4">Ankyrin repeat domain 61</fullName>
    </submittedName>
</protein>
<dbReference type="STRING" id="80966.ENSAPOP00000002104"/>
<feature type="repeat" description="ANK" evidence="3">
    <location>
        <begin position="223"/>
        <end position="265"/>
    </location>
</feature>
<reference evidence="4" key="2">
    <citation type="submission" date="2025-09" db="UniProtKB">
        <authorList>
            <consortium name="Ensembl"/>
        </authorList>
    </citation>
    <scope>IDENTIFICATION</scope>
</reference>
<dbReference type="InterPro" id="IPR002110">
    <property type="entry name" value="Ankyrin_rpt"/>
</dbReference>
<dbReference type="InParanoid" id="A0A3Q1EFI0"/>
<dbReference type="PANTHER" id="PTHR24193">
    <property type="entry name" value="ANKYRIN REPEAT PROTEIN"/>
    <property type="match status" value="1"/>
</dbReference>
<reference evidence="4" key="1">
    <citation type="submission" date="2025-08" db="UniProtKB">
        <authorList>
            <consortium name="Ensembl"/>
        </authorList>
    </citation>
    <scope>IDENTIFICATION</scope>
</reference>
<proteinExistence type="predicted"/>
<evidence type="ECO:0000313" key="5">
    <source>
        <dbReference type="Proteomes" id="UP000257200"/>
    </source>
</evidence>
<dbReference type="PANTHER" id="PTHR24193:SF121">
    <property type="entry name" value="ADA2A-CONTAINING COMPLEX COMPONENT 3, ISOFORM D"/>
    <property type="match status" value="1"/>
</dbReference>
<feature type="repeat" description="ANK" evidence="3">
    <location>
        <begin position="156"/>
        <end position="188"/>
    </location>
</feature>
<dbReference type="PROSITE" id="PS50088">
    <property type="entry name" value="ANK_REPEAT"/>
    <property type="match status" value="5"/>
</dbReference>
<dbReference type="Pfam" id="PF13637">
    <property type="entry name" value="Ank_4"/>
    <property type="match status" value="1"/>
</dbReference>